<dbReference type="GO" id="GO:0016887">
    <property type="term" value="F:ATP hydrolysis activity"/>
    <property type="evidence" value="ECO:0007669"/>
    <property type="project" value="UniProtKB-UniRule"/>
</dbReference>
<dbReference type="KEGG" id="pam:PANA_0412"/>
<organism evidence="4 5">
    <name type="scientific">Pantoea ananatis (strain LMG 20103)</name>
    <dbReference type="NCBI Taxonomy" id="706191"/>
    <lineage>
        <taxon>Bacteria</taxon>
        <taxon>Pseudomonadati</taxon>
        <taxon>Pseudomonadota</taxon>
        <taxon>Gammaproteobacteria</taxon>
        <taxon>Enterobacterales</taxon>
        <taxon>Erwiniaceae</taxon>
        <taxon>Pantoea</taxon>
    </lineage>
</organism>
<dbReference type="HAMAP" id="MF_01919">
    <property type="entry name" value="ZapE"/>
    <property type="match status" value="1"/>
</dbReference>
<reference evidence="4 5" key="1">
    <citation type="journal article" date="2010" name="J. Bacteriol.">
        <title>Genome sequence of Pantoea ananatis LMG20103, the causative agent of Eucalyptus blight and dieback.</title>
        <authorList>
            <person name="De Maayer P."/>
            <person name="Chan W.Y."/>
            <person name="Venter S.N."/>
            <person name="Toth I.K."/>
            <person name="Birch P.R."/>
            <person name="Joubert F."/>
            <person name="Coutinho T.A."/>
        </authorList>
    </citation>
    <scope>NUCLEOTIDE SEQUENCE [LARGE SCALE GENOMIC DNA]</scope>
    <source>
        <strain evidence="4 5">LMG 20103</strain>
    </source>
</reference>
<comment type="function">
    <text evidence="3">Reduces the stability of FtsZ polymers in the presence of ATP.</text>
</comment>
<dbReference type="InterPro" id="IPR030870">
    <property type="entry name" value="ZapE"/>
</dbReference>
<keyword evidence="1 3" id="KW-0547">Nucleotide-binding</keyword>
<comment type="subcellular location">
    <subcellularLocation>
        <location evidence="3">Cytoplasm</location>
    </subcellularLocation>
</comment>
<evidence type="ECO:0000256" key="3">
    <source>
        <dbReference type="HAMAP-Rule" id="MF_01919"/>
    </source>
</evidence>
<keyword evidence="5" id="KW-1185">Reference proteome</keyword>
<dbReference type="NCBIfam" id="NF040713">
    <property type="entry name" value="ZapE"/>
    <property type="match status" value="1"/>
</dbReference>
<dbReference type="PANTHER" id="PTHR12169:SF6">
    <property type="entry name" value="AFG1-LIKE ATPASE"/>
    <property type="match status" value="1"/>
</dbReference>
<comment type="subunit">
    <text evidence="3">Interacts with FtsZ.</text>
</comment>
<dbReference type="GO" id="GO:0032153">
    <property type="term" value="C:cell division site"/>
    <property type="evidence" value="ECO:0007669"/>
    <property type="project" value="TreeGrafter"/>
</dbReference>
<dbReference type="PANTHER" id="PTHR12169">
    <property type="entry name" value="ATPASE N2B"/>
    <property type="match status" value="1"/>
</dbReference>
<dbReference type="Pfam" id="PF03969">
    <property type="entry name" value="AFG1_ATPase"/>
    <property type="match status" value="1"/>
</dbReference>
<proteinExistence type="inferred from homology"/>
<accession>D4GI49</accession>
<evidence type="ECO:0000256" key="1">
    <source>
        <dbReference type="ARBA" id="ARBA00022741"/>
    </source>
</evidence>
<dbReference type="STRING" id="706191.PANA_0412"/>
<dbReference type="GO" id="GO:0005737">
    <property type="term" value="C:cytoplasm"/>
    <property type="evidence" value="ECO:0007669"/>
    <property type="project" value="UniProtKB-SubCell"/>
</dbReference>
<dbReference type="Gene3D" id="3.40.50.300">
    <property type="entry name" value="P-loop containing nucleotide triphosphate hydrolases"/>
    <property type="match status" value="1"/>
</dbReference>
<keyword evidence="3" id="KW-0963">Cytoplasm</keyword>
<comment type="similarity">
    <text evidence="3">Belongs to the AFG1 ATPase family. ZapE subfamily.</text>
</comment>
<dbReference type="SUPFAM" id="SSF52540">
    <property type="entry name" value="P-loop containing nucleoside triphosphate hydrolases"/>
    <property type="match status" value="1"/>
</dbReference>
<dbReference type="InterPro" id="IPR005654">
    <property type="entry name" value="ATPase_AFG1-like"/>
</dbReference>
<feature type="binding site" evidence="3">
    <location>
        <begin position="91"/>
        <end position="98"/>
    </location>
    <ligand>
        <name>ATP</name>
        <dbReference type="ChEBI" id="CHEBI:30616"/>
    </ligand>
</feature>
<sequence>MNKTKFRDTERTMQTSSPLARYEQALSQGDFKPDDVQREAITRLDAIQQGLIARQHTTELPSQGLLGRLSKLMGKEKSQPKAPVRGLYMWGGVGRGKTWVMDLFFQSIPGDRKLRLHFHRFMLRVHEELTELQGHSDPLLIIADRFKAETDILCFDEFFVSDITDAMLLGTLMEALFARGISLVATSNIPPDNLYKNGLQRARFLPAIEQIKQHCEVMNVDAGIDYRLRTLTSAHLWTFPLGPETYAEMDRMFQALSGEKRDSAPVLEINHRKMPTLGVAEGVIAIDFKTLCGEGRSQHDYIELSRRFHSVLLFDVPVMIYNTEDQARRFLALVDEFYERHVKLVVAAETSLFEIYQGTRLKFEYQRCLSRLQEMQSEEYLRLAHLP</sequence>
<dbReference type="Proteomes" id="UP000001702">
    <property type="component" value="Chromosome"/>
</dbReference>
<gene>
    <name evidence="4" type="primary">yhcM</name>
    <name evidence="3" type="synonym">zapE</name>
    <name evidence="4" type="ordered locus">PANA_0412</name>
</gene>
<dbReference type="AlphaFoldDB" id="D4GI49"/>
<keyword evidence="3" id="KW-0132">Cell division</keyword>
<dbReference type="FunFam" id="3.40.50.300:FF:001019">
    <property type="entry name" value="Cell division protein ZapE"/>
    <property type="match status" value="1"/>
</dbReference>
<dbReference type="InterPro" id="IPR027417">
    <property type="entry name" value="P-loop_NTPase"/>
</dbReference>
<keyword evidence="3" id="KW-0378">Hydrolase</keyword>
<keyword evidence="3" id="KW-0131">Cell cycle</keyword>
<evidence type="ECO:0000313" key="4">
    <source>
        <dbReference type="EMBL" id="ADD75579.1"/>
    </source>
</evidence>
<evidence type="ECO:0000313" key="5">
    <source>
        <dbReference type="Proteomes" id="UP000001702"/>
    </source>
</evidence>
<dbReference type="HOGENOM" id="CLU_008681_0_4_6"/>
<dbReference type="eggNOG" id="COG1485">
    <property type="taxonomic scope" value="Bacteria"/>
</dbReference>
<keyword evidence="2 3" id="KW-0067">ATP-binding</keyword>
<dbReference type="GO" id="GO:0005524">
    <property type="term" value="F:ATP binding"/>
    <property type="evidence" value="ECO:0007669"/>
    <property type="project" value="UniProtKB-UniRule"/>
</dbReference>
<protein>
    <recommendedName>
        <fullName evidence="3">Cell division protein ZapE</fullName>
    </recommendedName>
    <alternativeName>
        <fullName evidence="3">Z ring-associated protein ZapE</fullName>
    </alternativeName>
</protein>
<dbReference type="EMBL" id="CP001875">
    <property type="protein sequence ID" value="ADD75579.1"/>
    <property type="molecule type" value="Genomic_DNA"/>
</dbReference>
<name>D4GI49_PANAM</name>
<dbReference type="GO" id="GO:0051301">
    <property type="term" value="P:cell division"/>
    <property type="evidence" value="ECO:0007669"/>
    <property type="project" value="UniProtKB-UniRule"/>
</dbReference>
<evidence type="ECO:0000256" key="2">
    <source>
        <dbReference type="ARBA" id="ARBA00022840"/>
    </source>
</evidence>